<evidence type="ECO:0000256" key="3">
    <source>
        <dbReference type="ARBA" id="ARBA00023027"/>
    </source>
</evidence>
<dbReference type="PANTHER" id="PTHR42840:SF3">
    <property type="entry name" value="BINDING ROSSMANN FOLD OXIDOREDUCTASE, PUTATIVE (AFU_ORTHOLOGUE AFUA_2G10240)-RELATED"/>
    <property type="match status" value="1"/>
</dbReference>
<organism evidence="5 6">
    <name type="scientific">Nostocoides australiense Ben110</name>
    <dbReference type="NCBI Taxonomy" id="1193182"/>
    <lineage>
        <taxon>Bacteria</taxon>
        <taxon>Bacillati</taxon>
        <taxon>Actinomycetota</taxon>
        <taxon>Actinomycetes</taxon>
        <taxon>Micrococcales</taxon>
        <taxon>Intrasporangiaceae</taxon>
        <taxon>Nostocoides</taxon>
    </lineage>
</organism>
<evidence type="ECO:0000256" key="2">
    <source>
        <dbReference type="ARBA" id="ARBA00023002"/>
    </source>
</evidence>
<dbReference type="Gene3D" id="3.30.360.10">
    <property type="entry name" value="Dihydrodipicolinate Reductase, domain 2"/>
    <property type="match status" value="1"/>
</dbReference>
<dbReference type="Pfam" id="PF22725">
    <property type="entry name" value="GFO_IDH_MocA_C3"/>
    <property type="match status" value="1"/>
</dbReference>
<protein>
    <submittedName>
        <fullName evidence="5">Myo-inositol 2-dehydrogenase</fullName>
    </submittedName>
</protein>
<dbReference type="STRING" id="1193182.BN11_1620005"/>
<dbReference type="EMBL" id="CAJA01000071">
    <property type="protein sequence ID" value="CCH72407.1"/>
    <property type="molecule type" value="Genomic_DNA"/>
</dbReference>
<evidence type="ECO:0000259" key="4">
    <source>
        <dbReference type="Pfam" id="PF22725"/>
    </source>
</evidence>
<reference evidence="5 6" key="1">
    <citation type="journal article" date="2013" name="ISME J.">
        <title>A metabolic model for members of the genus Tetrasphaera involved in enhanced biological phosphorus removal.</title>
        <authorList>
            <person name="Kristiansen R."/>
            <person name="Nguyen H.T.T."/>
            <person name="Saunders A.M."/>
            <person name="Nielsen J.L."/>
            <person name="Wimmer R."/>
            <person name="Le V.Q."/>
            <person name="McIlroy S.J."/>
            <person name="Petrovski S."/>
            <person name="Seviour R.J."/>
            <person name="Calteau A."/>
            <person name="Nielsen K.L."/>
            <person name="Nielsen P.H."/>
        </authorList>
    </citation>
    <scope>NUCLEOTIDE SEQUENCE [LARGE SCALE GENOMIC DNA]</scope>
    <source>
        <strain evidence="5 6">Ben110</strain>
    </source>
</reference>
<feature type="domain" description="GFO/IDH/MocA-like oxidoreductase" evidence="4">
    <location>
        <begin position="2"/>
        <end position="114"/>
    </location>
</feature>
<dbReference type="PANTHER" id="PTHR42840">
    <property type="entry name" value="NAD(P)-BINDING ROSSMANN-FOLD SUPERFAMILY PROTEIN-RELATED"/>
    <property type="match status" value="1"/>
</dbReference>
<dbReference type="SUPFAM" id="SSF55347">
    <property type="entry name" value="Glyceraldehyde-3-phosphate dehydrogenase-like, C-terminal domain"/>
    <property type="match status" value="1"/>
</dbReference>
<dbReference type="GO" id="GO:0016491">
    <property type="term" value="F:oxidoreductase activity"/>
    <property type="evidence" value="ECO:0007669"/>
    <property type="project" value="UniProtKB-KW"/>
</dbReference>
<name>W6JU47_9MICO</name>
<keyword evidence="6" id="KW-1185">Reference proteome</keyword>
<proteinExistence type="inferred from homology"/>
<keyword evidence="3" id="KW-0520">NAD</keyword>
<dbReference type="Proteomes" id="UP000035763">
    <property type="component" value="Unassembled WGS sequence"/>
</dbReference>
<dbReference type="InterPro" id="IPR055170">
    <property type="entry name" value="GFO_IDH_MocA-like_dom"/>
</dbReference>
<sequence length="203" mass="22163">MRTGQIGELHLVRITSRDPAPPPPEYVAVSGGIFLDMMIHDFDMARYVVGSEVVEVYARGAVRVDPRIGDAGDVDTAVVVLTHEDGTITTIDNSREAVYGYDQRVEAFGSGGMALSDNPLRHAAWVRTPDTTAAEPLPWFFLDRYLPSYRLEWAAFADYVRDGGASPVGTTDGREPVRIGIAATRSLKEGRPVRLDEISSDPA</sequence>
<evidence type="ECO:0000313" key="6">
    <source>
        <dbReference type="Proteomes" id="UP000035763"/>
    </source>
</evidence>
<comment type="similarity">
    <text evidence="1">Belongs to the Gfo/Idh/MocA family.</text>
</comment>
<dbReference type="AlphaFoldDB" id="W6JU47"/>
<dbReference type="OrthoDB" id="256869at2"/>
<evidence type="ECO:0000256" key="1">
    <source>
        <dbReference type="ARBA" id="ARBA00010928"/>
    </source>
</evidence>
<gene>
    <name evidence="5" type="ORF">BN11_1620005</name>
</gene>
<accession>W6JU47</accession>
<keyword evidence="2" id="KW-0560">Oxidoreductase</keyword>
<evidence type="ECO:0000313" key="5">
    <source>
        <dbReference type="EMBL" id="CCH72407.1"/>
    </source>
</evidence>
<comment type="caution">
    <text evidence="5">The sequence shown here is derived from an EMBL/GenBank/DDBJ whole genome shotgun (WGS) entry which is preliminary data.</text>
</comment>